<dbReference type="NCBIfam" id="TIGR03309">
    <property type="entry name" value="matur_yqeB"/>
    <property type="match status" value="1"/>
</dbReference>
<protein>
    <submittedName>
        <fullName evidence="1">Xanthine dehydrogenase accessory factor</fullName>
    </submittedName>
</protein>
<reference evidence="1 2" key="1">
    <citation type="submission" date="2016-11" db="EMBL/GenBank/DDBJ databases">
        <authorList>
            <person name="Jaros S."/>
            <person name="Januszkiewicz K."/>
            <person name="Wedrychowicz H."/>
        </authorList>
    </citation>
    <scope>NUCLEOTIDE SEQUENCE [LARGE SCALE GENOMIC DNA]</scope>
    <source>
        <strain evidence="1 2">DSM 8605</strain>
    </source>
</reference>
<dbReference type="Proteomes" id="UP000184447">
    <property type="component" value="Unassembled WGS sequence"/>
</dbReference>
<dbReference type="EMBL" id="FQXM01000017">
    <property type="protein sequence ID" value="SHH86379.1"/>
    <property type="molecule type" value="Genomic_DNA"/>
</dbReference>
<accession>A0A1M5WFP3</accession>
<evidence type="ECO:0000313" key="1">
    <source>
        <dbReference type="EMBL" id="SHH86379.1"/>
    </source>
</evidence>
<proteinExistence type="predicted"/>
<keyword evidence="2" id="KW-1185">Reference proteome</keyword>
<gene>
    <name evidence="1" type="ORF">SAMN02745207_02874</name>
</gene>
<dbReference type="OrthoDB" id="9815497at2"/>
<organism evidence="1 2">
    <name type="scientific">Clostridium grantii DSM 8605</name>
    <dbReference type="NCBI Taxonomy" id="1121316"/>
    <lineage>
        <taxon>Bacteria</taxon>
        <taxon>Bacillati</taxon>
        <taxon>Bacillota</taxon>
        <taxon>Clostridia</taxon>
        <taxon>Eubacteriales</taxon>
        <taxon>Clostridiaceae</taxon>
        <taxon>Clostridium</taxon>
    </lineage>
</organism>
<name>A0A1M5WFP3_9CLOT</name>
<dbReference type="STRING" id="1121316.SAMN02745207_02874"/>
<dbReference type="AlphaFoldDB" id="A0A1M5WFP3"/>
<dbReference type="InterPro" id="IPR017695">
    <property type="entry name" value="Se-dep_Mo_hydrolase_YqeB"/>
</dbReference>
<sequence length="267" mass="29080">MFKNFTIVVRGGGDIATGIIHRLYRAGFKVIVLEVEKPSLIRRRVSFGQSIYDKEIEIEGIKSKHVETFSEAIECLEQGIIPVIIDEQGEIIKNNKIDVVVDAILAKKNLGTTMEMASVIIGVGPGFTVGKDVHAIIESNRGHNLGKVILEKNKSAESNTGIPGNIMGFTEERVVRAVGEGNIKIVKDIGALVKKRDVLATIEGKKVEAKIDGVVRGMINEGFYVFDGMKIGDIDPRGNKENCFEISDKARSVGGGVLEAVCYLLNK</sequence>
<evidence type="ECO:0000313" key="2">
    <source>
        <dbReference type="Proteomes" id="UP000184447"/>
    </source>
</evidence>
<dbReference type="RefSeq" id="WP_073339103.1">
    <property type="nucleotide sequence ID" value="NZ_FQXM01000017.1"/>
</dbReference>